<dbReference type="InterPro" id="IPR009081">
    <property type="entry name" value="PP-bd_ACP"/>
</dbReference>
<organism evidence="16 17">
    <name type="scientific">Dactylonectria macrodidyma</name>
    <dbReference type="NCBI Taxonomy" id="307937"/>
    <lineage>
        <taxon>Eukaryota</taxon>
        <taxon>Fungi</taxon>
        <taxon>Dikarya</taxon>
        <taxon>Ascomycota</taxon>
        <taxon>Pezizomycotina</taxon>
        <taxon>Sordariomycetes</taxon>
        <taxon>Hypocreomycetidae</taxon>
        <taxon>Hypocreales</taxon>
        <taxon>Nectriaceae</taxon>
        <taxon>Dactylonectria</taxon>
    </lineage>
</organism>
<dbReference type="EMBL" id="JAGMUV010000029">
    <property type="protein sequence ID" value="KAH7116291.1"/>
    <property type="molecule type" value="Genomic_DNA"/>
</dbReference>
<feature type="compositionally biased region" description="Low complexity" evidence="12">
    <location>
        <begin position="2482"/>
        <end position="2494"/>
    </location>
</feature>
<dbReference type="InterPro" id="IPR020841">
    <property type="entry name" value="PKS_Beta-ketoAc_synthase_dom"/>
</dbReference>
<dbReference type="Gene3D" id="3.30.300.30">
    <property type="match status" value="1"/>
</dbReference>
<keyword evidence="4" id="KW-0436">Ligase</keyword>
<feature type="region of interest" description="C-terminal hotdog fold" evidence="11">
    <location>
        <begin position="1080"/>
        <end position="1234"/>
    </location>
</feature>
<dbReference type="InterPro" id="IPR036291">
    <property type="entry name" value="NAD(P)-bd_dom_sf"/>
</dbReference>
<evidence type="ECO:0000256" key="12">
    <source>
        <dbReference type="SAM" id="MobiDB-lite"/>
    </source>
</evidence>
<evidence type="ECO:0000259" key="15">
    <source>
        <dbReference type="PROSITE" id="PS52019"/>
    </source>
</evidence>
<dbReference type="Gene3D" id="3.30.559.10">
    <property type="entry name" value="Chloramphenicol acetyltransferase-like domain"/>
    <property type="match status" value="1"/>
</dbReference>
<comment type="pathway">
    <text evidence="1">Mycotoxin biosynthesis.</text>
</comment>
<dbReference type="Pfam" id="PF08242">
    <property type="entry name" value="Methyltransf_12"/>
    <property type="match status" value="1"/>
</dbReference>
<dbReference type="Proteomes" id="UP000738349">
    <property type="component" value="Unassembled WGS sequence"/>
</dbReference>
<dbReference type="CDD" id="cd05930">
    <property type="entry name" value="A_NRPS"/>
    <property type="match status" value="1"/>
</dbReference>
<dbReference type="SMART" id="SM00825">
    <property type="entry name" value="PKS_KS"/>
    <property type="match status" value="1"/>
</dbReference>
<dbReference type="Pfam" id="PF02801">
    <property type="entry name" value="Ketoacyl-synt_C"/>
    <property type="match status" value="1"/>
</dbReference>
<evidence type="ECO:0000256" key="8">
    <source>
        <dbReference type="ARBA" id="ARBA00023002"/>
    </source>
</evidence>
<evidence type="ECO:0000259" key="14">
    <source>
        <dbReference type="PROSITE" id="PS52004"/>
    </source>
</evidence>
<dbReference type="InterPro" id="IPR000873">
    <property type="entry name" value="AMP-dep_synth/lig_dom"/>
</dbReference>
<dbReference type="Pfam" id="PF16197">
    <property type="entry name" value="KAsynt_C_assoc"/>
    <property type="match status" value="1"/>
</dbReference>
<dbReference type="InterPro" id="IPR013968">
    <property type="entry name" value="PKS_KR"/>
</dbReference>
<comment type="caution">
    <text evidence="16">The sequence shown here is derived from an EMBL/GenBank/DDBJ whole genome shotgun (WGS) entry which is preliminary data.</text>
</comment>
<dbReference type="GO" id="GO:0008168">
    <property type="term" value="F:methyltransferase activity"/>
    <property type="evidence" value="ECO:0007669"/>
    <property type="project" value="UniProtKB-KW"/>
</dbReference>
<keyword evidence="3" id="KW-0597">Phosphoprotein</keyword>
<dbReference type="Pfam" id="PF21089">
    <property type="entry name" value="PKS_DH_N"/>
    <property type="match status" value="1"/>
</dbReference>
<dbReference type="GO" id="GO:0004312">
    <property type="term" value="F:fatty acid synthase activity"/>
    <property type="evidence" value="ECO:0007669"/>
    <property type="project" value="TreeGrafter"/>
</dbReference>
<evidence type="ECO:0000256" key="11">
    <source>
        <dbReference type="PROSITE-ProRule" id="PRU01363"/>
    </source>
</evidence>
<evidence type="ECO:0000313" key="17">
    <source>
        <dbReference type="Proteomes" id="UP000738349"/>
    </source>
</evidence>
<protein>
    <submittedName>
        <fullName evidence="16">Beta-ketoacyl synthase domain-containing protein</fullName>
    </submittedName>
</protein>
<dbReference type="InterPro" id="IPR049900">
    <property type="entry name" value="PKS_mFAS_DH"/>
</dbReference>
<dbReference type="InterPro" id="IPR014043">
    <property type="entry name" value="Acyl_transferase_dom"/>
</dbReference>
<dbReference type="InterPro" id="IPR042104">
    <property type="entry name" value="PKS_dehydratase_sf"/>
</dbReference>
<dbReference type="InterPro" id="IPR020806">
    <property type="entry name" value="PKS_PP-bd"/>
</dbReference>
<keyword evidence="5" id="KW-0489">Methyltransferase</keyword>
<dbReference type="InterPro" id="IPR016039">
    <property type="entry name" value="Thiolase-like"/>
</dbReference>
<dbReference type="Gene3D" id="3.40.50.12780">
    <property type="entry name" value="N-terminal domain of ligase-like"/>
    <property type="match status" value="1"/>
</dbReference>
<keyword evidence="2" id="KW-0596">Phosphopantetheine</keyword>
<dbReference type="InterPro" id="IPR001227">
    <property type="entry name" value="Ac_transferase_dom_sf"/>
</dbReference>
<dbReference type="GO" id="GO:0006633">
    <property type="term" value="P:fatty acid biosynthetic process"/>
    <property type="evidence" value="ECO:0007669"/>
    <property type="project" value="InterPro"/>
</dbReference>
<dbReference type="SUPFAM" id="SSF53901">
    <property type="entry name" value="Thiolase-like"/>
    <property type="match status" value="1"/>
</dbReference>
<dbReference type="CDD" id="cd00833">
    <property type="entry name" value="PKS"/>
    <property type="match status" value="1"/>
</dbReference>
<dbReference type="GO" id="GO:0016874">
    <property type="term" value="F:ligase activity"/>
    <property type="evidence" value="ECO:0007669"/>
    <property type="project" value="UniProtKB-KW"/>
</dbReference>
<dbReference type="SUPFAM" id="SSF52151">
    <property type="entry name" value="FabD/lysophospholipase-like"/>
    <property type="match status" value="1"/>
</dbReference>
<dbReference type="Pfam" id="PF00550">
    <property type="entry name" value="PP-binding"/>
    <property type="match status" value="1"/>
</dbReference>
<dbReference type="CDD" id="cd02440">
    <property type="entry name" value="AdoMet_MTases"/>
    <property type="match status" value="1"/>
</dbReference>
<dbReference type="Pfam" id="PF00668">
    <property type="entry name" value="Condensation"/>
    <property type="match status" value="1"/>
</dbReference>
<dbReference type="InterPro" id="IPR050091">
    <property type="entry name" value="PKS_NRPS_Biosynth_Enz"/>
</dbReference>
<dbReference type="InterPro" id="IPR006162">
    <property type="entry name" value="Ppantetheine_attach_site"/>
</dbReference>
<dbReference type="SUPFAM" id="SSF55048">
    <property type="entry name" value="Probable ACP-binding domain of malonyl-CoA ACP transacylase"/>
    <property type="match status" value="1"/>
</dbReference>
<feature type="region of interest" description="N-terminal hotdog fold" evidence="11">
    <location>
        <begin position="930"/>
        <end position="1065"/>
    </location>
</feature>
<dbReference type="GO" id="GO:0004315">
    <property type="term" value="F:3-oxoacyl-[acyl-carrier-protein] synthase activity"/>
    <property type="evidence" value="ECO:0007669"/>
    <property type="project" value="InterPro"/>
</dbReference>
<dbReference type="InterPro" id="IPR014031">
    <property type="entry name" value="Ketoacyl_synth_C"/>
</dbReference>
<dbReference type="SUPFAM" id="SSF56801">
    <property type="entry name" value="Acetyl-CoA synthetase-like"/>
    <property type="match status" value="1"/>
</dbReference>
<keyword evidence="9" id="KW-0511">Multifunctional enzyme</keyword>
<dbReference type="InterPro" id="IPR049551">
    <property type="entry name" value="PKS_DH_C"/>
</dbReference>
<dbReference type="Gene3D" id="1.10.1200.10">
    <property type="entry name" value="ACP-like"/>
    <property type="match status" value="2"/>
</dbReference>
<dbReference type="SMART" id="SM00823">
    <property type="entry name" value="PKS_PP"/>
    <property type="match status" value="2"/>
</dbReference>
<dbReference type="InterPro" id="IPR029063">
    <property type="entry name" value="SAM-dependent_MTases_sf"/>
</dbReference>
<dbReference type="PROSITE" id="PS00455">
    <property type="entry name" value="AMP_BINDING"/>
    <property type="match status" value="1"/>
</dbReference>
<dbReference type="InterPro" id="IPR020845">
    <property type="entry name" value="AMP-binding_CS"/>
</dbReference>
<evidence type="ECO:0000256" key="3">
    <source>
        <dbReference type="ARBA" id="ARBA00022553"/>
    </source>
</evidence>
<accession>A0A9P9DCG9</accession>
<dbReference type="Gene3D" id="3.40.50.150">
    <property type="entry name" value="Vaccinia Virus protein VP39"/>
    <property type="match status" value="1"/>
</dbReference>
<dbReference type="InterPro" id="IPR042099">
    <property type="entry name" value="ANL_N_sf"/>
</dbReference>
<dbReference type="SMART" id="SM00822">
    <property type="entry name" value="PKS_KR"/>
    <property type="match status" value="1"/>
</dbReference>
<dbReference type="SUPFAM" id="SSF53335">
    <property type="entry name" value="S-adenosyl-L-methionine-dependent methyltransferases"/>
    <property type="match status" value="1"/>
</dbReference>
<dbReference type="InterPro" id="IPR032821">
    <property type="entry name" value="PKS_assoc"/>
</dbReference>
<keyword evidence="17" id="KW-1185">Reference proteome</keyword>
<dbReference type="PROSITE" id="PS00606">
    <property type="entry name" value="KS3_1"/>
    <property type="match status" value="1"/>
</dbReference>
<dbReference type="GO" id="GO:0016491">
    <property type="term" value="F:oxidoreductase activity"/>
    <property type="evidence" value="ECO:0007669"/>
    <property type="project" value="UniProtKB-KW"/>
</dbReference>
<dbReference type="Pfam" id="PF00698">
    <property type="entry name" value="Acyl_transf_1"/>
    <property type="match status" value="1"/>
</dbReference>
<evidence type="ECO:0000313" key="16">
    <source>
        <dbReference type="EMBL" id="KAH7116291.1"/>
    </source>
</evidence>
<dbReference type="Gene3D" id="3.40.50.720">
    <property type="entry name" value="NAD(P)-binding Rossmann-like Domain"/>
    <property type="match status" value="2"/>
</dbReference>
<evidence type="ECO:0000256" key="6">
    <source>
        <dbReference type="ARBA" id="ARBA00022679"/>
    </source>
</evidence>
<reference evidence="16" key="1">
    <citation type="journal article" date="2021" name="Nat. Commun.">
        <title>Genetic determinants of endophytism in the Arabidopsis root mycobiome.</title>
        <authorList>
            <person name="Mesny F."/>
            <person name="Miyauchi S."/>
            <person name="Thiergart T."/>
            <person name="Pickel B."/>
            <person name="Atanasova L."/>
            <person name="Karlsson M."/>
            <person name="Huettel B."/>
            <person name="Barry K.W."/>
            <person name="Haridas S."/>
            <person name="Chen C."/>
            <person name="Bauer D."/>
            <person name="Andreopoulos W."/>
            <person name="Pangilinan J."/>
            <person name="LaButti K."/>
            <person name="Riley R."/>
            <person name="Lipzen A."/>
            <person name="Clum A."/>
            <person name="Drula E."/>
            <person name="Henrissat B."/>
            <person name="Kohler A."/>
            <person name="Grigoriev I.V."/>
            <person name="Martin F.M."/>
            <person name="Hacquard S."/>
        </authorList>
    </citation>
    <scope>NUCLEOTIDE SEQUENCE</scope>
    <source>
        <strain evidence="16">MPI-CAGE-AT-0147</strain>
    </source>
</reference>
<dbReference type="SUPFAM" id="SSF52777">
    <property type="entry name" value="CoA-dependent acyltransferases"/>
    <property type="match status" value="2"/>
</dbReference>
<keyword evidence="8" id="KW-0560">Oxidoreductase</keyword>
<dbReference type="InterPro" id="IPR013217">
    <property type="entry name" value="Methyltransf_12"/>
</dbReference>
<dbReference type="GO" id="GO:0032259">
    <property type="term" value="P:methylation"/>
    <property type="evidence" value="ECO:0007669"/>
    <property type="project" value="UniProtKB-KW"/>
</dbReference>
<evidence type="ECO:0000256" key="7">
    <source>
        <dbReference type="ARBA" id="ARBA00022737"/>
    </source>
</evidence>
<dbReference type="Gene3D" id="3.40.366.10">
    <property type="entry name" value="Malonyl-Coenzyme A Acyl Carrier Protein, domain 2"/>
    <property type="match status" value="1"/>
</dbReference>
<dbReference type="PROSITE" id="PS00012">
    <property type="entry name" value="PHOSPHOPANTETHEINE"/>
    <property type="match status" value="1"/>
</dbReference>
<dbReference type="SMART" id="SM00826">
    <property type="entry name" value="PKS_DH"/>
    <property type="match status" value="1"/>
</dbReference>
<dbReference type="PROSITE" id="PS52019">
    <property type="entry name" value="PKS_MFAS_DH"/>
    <property type="match status" value="1"/>
</dbReference>
<dbReference type="InterPro" id="IPR020807">
    <property type="entry name" value="PKS_DH"/>
</dbReference>
<dbReference type="Pfam" id="PF07993">
    <property type="entry name" value="NAD_binding_4"/>
    <property type="match status" value="1"/>
</dbReference>
<feature type="active site" description="Proton donor; for dehydratase activity" evidence="11">
    <location>
        <position position="1140"/>
    </location>
</feature>
<proteinExistence type="inferred from homology"/>
<feature type="domain" description="Ketosynthase family 3 (KS3)" evidence="14">
    <location>
        <begin position="4"/>
        <end position="439"/>
    </location>
</feature>
<feature type="domain" description="Carrier" evidence="13">
    <location>
        <begin position="2384"/>
        <end position="2467"/>
    </location>
</feature>
<evidence type="ECO:0000259" key="13">
    <source>
        <dbReference type="PROSITE" id="PS50075"/>
    </source>
</evidence>
<dbReference type="GO" id="GO:0031177">
    <property type="term" value="F:phosphopantetheine binding"/>
    <property type="evidence" value="ECO:0007669"/>
    <property type="project" value="InterPro"/>
</dbReference>
<dbReference type="Gene3D" id="3.10.129.110">
    <property type="entry name" value="Polyketide synthase dehydratase"/>
    <property type="match status" value="1"/>
</dbReference>
<dbReference type="InterPro" id="IPR057326">
    <property type="entry name" value="KR_dom"/>
</dbReference>
<dbReference type="InterPro" id="IPR049552">
    <property type="entry name" value="PKS_DH_N"/>
</dbReference>
<dbReference type="GO" id="GO:0009403">
    <property type="term" value="P:toxin biosynthetic process"/>
    <property type="evidence" value="ECO:0007669"/>
    <property type="project" value="UniProtKB-ARBA"/>
</dbReference>
<feature type="domain" description="Carrier" evidence="13">
    <location>
        <begin position="3517"/>
        <end position="3597"/>
    </location>
</feature>
<comment type="similarity">
    <text evidence="10">In the C-terminal section; belongs to the NRP synthetase family.</text>
</comment>
<name>A0A9P9DCG9_9HYPO</name>
<evidence type="ECO:0000256" key="1">
    <source>
        <dbReference type="ARBA" id="ARBA00004685"/>
    </source>
</evidence>
<sequence>MAPKEPIAIVGSACRFPGGSNSPSKLWDLLRNPRDVLKKIPLNRFDPEGFHHDDPSFPGHANVKHSHMLDDNIAQFDAQFFNIKPDESLAMDPQQRLLLETVYEGLDAAGFTIEGMKGSDTGVYVGLMFGDYEVMQLRDLQSFPTYHATGTARSIVSNRVSYFYDWHGPSLTVDTACSSSLVAVHHGVQALRSGEVKVALAAGTNIILGPEPYVSESKLKMLSPDGRSRMWDADANGYARGEGVAAVFMKTLSAAIADGDNIECIIRETGVNQDGRSRGITMPSATAQATLIRETYARAGLDVTKDRCQYFEAHGTGTPAGDPVEAEAVHTAFFGHKIPGDKKESSPLFVGSIKTIIGHTESTAGLAGVLKVAQALKHGFIPPNRLLNRLNPDVLPFYDHLQIPQELTPWPKLPPGQNRRASVNSFGFGGTNAHAILENYEPPENKSSALSLFSPFVFSAQSKQSLVANLRVHAEYLKQHPETNPADLSWTLRSRRSRLPLRVSFPASTLEELRSSLEELTNNFQLEPKSAAKGDRELKLLGVFTGQGAQWARMGAELVEGSEYAAKILADLDESLAQLPNGDRPAITMRQELLEEAASSRVGKASVSQPLCTAVQIILVQLLQQAGIHFTAVVGHSSGEIAAAYTAGYFSASDAIRVAYYRGLHAHLAAGPNNCQGAMLAVGTTQEDAEELCNDEQFQGKVKLAACNSPASVSLSGDEETIDEISVLFEDEGKFVRKLRVDKAYHSHHMLRCSQAYVDSIKNITARAHTSEKTCTWVSSVYPNRSPDEMKELDASYWVDNMVSPVLFRQAVERATSLGPFDGAVEVGPHPALKGPVRETLQGLKIDMPYTGLLQRNTNAIQSISTAFGYLWTHVDNLDIKFDRYEQAVSGQASYRFIPDLPAYQWNHSQEYWHESPLSRGLRQRSNTVHPLLGDLSAHSSPNHLTWKHVLRPKDLPWVHGHQVQGQTVFPAAGYASTALETVPYVAGDSPVQLVEIENMFIHQAMVMDNENEEAGIDIQFSLDHVNRDDATMITAHFTYEADIGNRGSWGLIASGQLRISIGDPSPELLPASTSDEPYMIPVTQDEFYSSLEEVGYGYSGPFRALGDIRRKLWKASGSLEVIKDESTDKTYTVHPGCLDAAFHAVILALSYPQDGQLWSMHVPTSIQRIRFNPALCGGYWKSNGRVPFLASAQDPSVGSGFQGDAEVHSIDGQFSAIQVEGIKVVPLTDATSADDKPLFHAMHWFDAEPNADTPGAYKATAEQTELAYLLERGSIFYLRELEKQIPADHPGRSDKYNAAYLEFAAHTDKLCREGKHRYAKKEWLEDTVEDIIASAKPYADLPEVKAMHVVGEHMPRSIRGETMILEHLLMTGLLDEYYAKALGYRQVSEALANTVQQIARRYPNMNILEVGAGTGGATNMILDRIARNFSSYTFTDVSTGFFGNAQEKFSSYKDQMTYTVLDLEQDMQSQGLKKHSYDLVISSLVVHATKSIEETMRRVRSLLKPGGYLVMTECTNLECTRVSALFGTLPAWWLGVDEGRKWGPSITESEWDTVLRKVGFSGIDTMTPTDDGLALVNSVLVTQAVNDWVEFIREPLLAQSSLFVGRLVIDHLFVVGGSSFRNSRLINEIQKLIGVFCENVTQVKAIEALDHSKIDSKSTVLVLQDLDQPVFQDVTHERFESLKTLFGSEKTIIWVTQNRFVDHPYSNMPVGFARSTLWEVPELRYQFVDFEGVHRIDARALAETVLRFQAAGSAREQNQRNVLWSVEQEVVIDSDGRQRVPRLMPFGEANDRYNSTRRKITKEVNAQISPIVISRENGCYVISQQPTLPSTSLDKTIRLKLSHTSSRAIKTTAGDAFVVLGNCTSTGAQHLGLTQFPASLVDISKAALIPCSVPSQSEAIFVGLVAVNLLSPVLTDGLGRGDTLLVNDAPPMVATLLTRQASPKGIRLVYTSFSRKEAKSNGWLYVDRYIRQSHLKSLLPNKITRFVDFTNLDRHNARPSPISSCLPAYIPTINTSSMFPQVASSLSSDLAIDSASAEVLTLAMHAALGDVRALPHDSTVSGRINVQKLPGEDACEPLTVIEWAASSVPVAVEPVKSQFRPDRTYWLVGLTGDMGISITNWMIKSGARYLVITSRKPKIDKSWLKNTEALGVVVRVMSNDLTDFDAVQKTYREITDTMPPVAGVAQGAMVLVDVATRDMTLDQLNRVLRPKVEGSLNLDRLFQDQSLDFFIFFSSTASVTGNPGQANYCSANLFMCGLAHQRRRRGLAASVMDLGAVLGTGYITRERTADFGAQQVMERGFYTLSEFDVHHTVSEAINASRPDSGPESHISTGLRPMAATDPNRLPWCSYPQFGYLTLRDSEGEINTGKGQEGASICEQLASATTKDEVGRIVTESFTADLRTMLQLGDDYEVTTSARTDELGLDSLVAVRIRSWFLNNFQVNIPALRILKGVSIQELIDQVLETMPQTLTPNVGNSGHAAQSSSEQATTSDSSSDRSDGRDTPPSTYSQSNDSAEWIAADEKAKENSLQKMQFTRFGDLSYTQSMFLFAHMLLNDKTTLNNSGLLHLQGELRISGLKQAIETIAQRHEILRTCFIERDGQVVQGIMDSSPLTLEYKKIYNQQELFAEYESLKKHEFDLARGHTIRLILLSYSPRDHYLMVGYHHIILDRGSHDAFMIYLEQLYHGQDSQKQLVQYLNHSNWQHEQYSSGNWKDMTDFWRREFTTIPAPLPLHRSQISERRPLERFASRIKHFRINSKMAGTIRNVARKYRSTPFHVYLAAFKVLLYRFLDITDVCIGIVDSGRRDEETQLSIGPYLNTLPLRMNASAKQKFSDAIVEAREKSISVLSNPLPLELILKETQTNRASTHTPLAQAFMNYAETNIPDGHPFLGCEMSALSQDQAELVYDIAFTVINQGVGETHIWMNVQETLYTEDDAVFLAHGYEDILEEFITTPSDAIGDEWRFRESALKQALTAGRGPAFNSTWPQTLVHRFEDAAQMFPSNVAVKDTDGNSLTYSDLHRHADTIASELLCQKVEPGSRVAVYQHSSIHWAASVLAIMKVGGVYVPLDVSNPPARLALIVDDSQPRAILIHGPTESMTKELGVASGTAFIDVSRLSNHRADVVSNLAQADSPAIILYTSGSTGTPKGVVIRHSALKHEMDFGVGFYGFQENDVVLQQSAWSFDLSSIQLFVTLGVGATLQMAPHLMRADARAMVELIKNEGVTSTLATPTEYKSWMRRGNQALLQTSSWRLALFAGELVTESLLELFRHMDFRGKVFNIYGPTETTCTSAKMELDFRTAGLYQGAIPAGQISANESVYILDKKQRLLPCGQAGEVVIAGMGVTMGYLNDDERTRASFLPDPYADDEYVKNDWKTMYRTGDFGFLQQDGVLVVHGRIEGDTEIKLNGVRINLADVEQTVMKASNGVLSDAVTTLRSDPEGQVKFMVVHVVFSSDNSNMDKNDYLHNLLEDLPLSRMMRPSAIIPIDEFPRTVSGKIDRKAVARLSIPNKLQSTEEPNLSKAEAVMLSLWEAVIPEEIFGLHQVNGDTDFFAAGGGSMSLIELQHIIQEKQGVLFPLLQLFQASTLRGMAGLLGMEEEGSGHQIDWDAETAVQPGLDSLSESLNMGSPGTPPRVIVLTGASGFLGQHLMRGIAAQKHVEKVICIAIRKLNEKQSIFSGIDKVECYEGDLRQPRLGLSEEAANMIFQQADTVVHNAAEVSHLRTYFSLNQANFGSTQALVKLCLPRKIPMHFVSSASVSMYTKDENFPEASVRDSFPPVDGQYGYAACKWASEVYLENVHATYGLPVYIHRPTSILRPDEDIKGGDAVDDVMQGMLAYSERIRAVPVGPNLHGTLDIVRPETVTSKLVRAVMAQREDRVIYIHESGDLVLRDTELAKYLAKRCGETVDEIPLEEWIPQAQAAGLSDTLVAVFQGAGRVRNMNFPRVLTN</sequence>
<evidence type="ECO:0000256" key="10">
    <source>
        <dbReference type="ARBA" id="ARBA00029443"/>
    </source>
</evidence>
<dbReference type="SMART" id="SM00827">
    <property type="entry name" value="PKS_AT"/>
    <property type="match status" value="1"/>
</dbReference>
<keyword evidence="7" id="KW-0677">Repeat</keyword>
<feature type="domain" description="PKS/mFAS DH" evidence="15">
    <location>
        <begin position="930"/>
        <end position="1234"/>
    </location>
</feature>
<dbReference type="PROSITE" id="PS52004">
    <property type="entry name" value="KS3_2"/>
    <property type="match status" value="1"/>
</dbReference>
<feature type="active site" description="Proton acceptor; for dehydratase activity" evidence="11">
    <location>
        <position position="962"/>
    </location>
</feature>
<gene>
    <name evidence="16" type="ORF">EDB81DRAFT_916572</name>
</gene>
<dbReference type="InterPro" id="IPR016036">
    <property type="entry name" value="Malonyl_transacylase_ACP-bd"/>
</dbReference>
<dbReference type="PANTHER" id="PTHR43775:SF20">
    <property type="entry name" value="HYBRID PKS-NRPS SYNTHETASE APDA"/>
    <property type="match status" value="1"/>
</dbReference>
<dbReference type="Gene3D" id="3.40.47.10">
    <property type="match status" value="1"/>
</dbReference>
<dbReference type="Pfam" id="PF00109">
    <property type="entry name" value="ketoacyl-synt"/>
    <property type="match status" value="1"/>
</dbReference>
<dbReference type="InterPro" id="IPR036736">
    <property type="entry name" value="ACP-like_sf"/>
</dbReference>
<evidence type="ECO:0000256" key="5">
    <source>
        <dbReference type="ARBA" id="ARBA00022603"/>
    </source>
</evidence>
<dbReference type="Gene3D" id="3.30.559.30">
    <property type="entry name" value="Nonribosomal peptide synthetase, condensation domain"/>
    <property type="match status" value="1"/>
</dbReference>
<dbReference type="InterPro" id="IPR018201">
    <property type="entry name" value="Ketoacyl_synth_AS"/>
</dbReference>
<dbReference type="PANTHER" id="PTHR43775">
    <property type="entry name" value="FATTY ACID SYNTHASE"/>
    <property type="match status" value="1"/>
</dbReference>
<dbReference type="InterPro" id="IPR001242">
    <property type="entry name" value="Condensation_dom"/>
</dbReference>
<keyword evidence="6" id="KW-0808">Transferase</keyword>
<dbReference type="InterPro" id="IPR023213">
    <property type="entry name" value="CAT-like_dom_sf"/>
</dbReference>
<dbReference type="SUPFAM" id="SSF51735">
    <property type="entry name" value="NAD(P)-binding Rossmann-fold domains"/>
    <property type="match status" value="2"/>
</dbReference>
<feature type="region of interest" description="Disordered" evidence="12">
    <location>
        <begin position="2471"/>
        <end position="2516"/>
    </location>
</feature>
<evidence type="ECO:0000256" key="2">
    <source>
        <dbReference type="ARBA" id="ARBA00022450"/>
    </source>
</evidence>
<dbReference type="Pfam" id="PF08659">
    <property type="entry name" value="KR"/>
    <property type="match status" value="1"/>
</dbReference>
<dbReference type="InterPro" id="IPR045851">
    <property type="entry name" value="AMP-bd_C_sf"/>
</dbReference>
<dbReference type="InterPro" id="IPR016035">
    <property type="entry name" value="Acyl_Trfase/lysoPLipase"/>
</dbReference>
<dbReference type="InterPro" id="IPR013120">
    <property type="entry name" value="FAR_NAD-bd"/>
</dbReference>
<dbReference type="CDD" id="cd19532">
    <property type="entry name" value="C_PKS-NRPS"/>
    <property type="match status" value="1"/>
</dbReference>
<evidence type="ECO:0000256" key="4">
    <source>
        <dbReference type="ARBA" id="ARBA00022598"/>
    </source>
</evidence>
<dbReference type="OrthoDB" id="329835at2759"/>
<dbReference type="SUPFAM" id="SSF47336">
    <property type="entry name" value="ACP-like"/>
    <property type="match status" value="2"/>
</dbReference>
<dbReference type="FunFam" id="3.40.47.10:FF:000019">
    <property type="entry name" value="Polyketide synthase type I"/>
    <property type="match status" value="1"/>
</dbReference>
<dbReference type="PROSITE" id="PS50075">
    <property type="entry name" value="CARRIER"/>
    <property type="match status" value="2"/>
</dbReference>
<dbReference type="Pfam" id="PF00501">
    <property type="entry name" value="AMP-binding"/>
    <property type="match status" value="1"/>
</dbReference>
<feature type="compositionally biased region" description="Polar residues" evidence="12">
    <location>
        <begin position="2471"/>
        <end position="2481"/>
    </location>
</feature>
<dbReference type="Pfam" id="PF14765">
    <property type="entry name" value="PS-DH"/>
    <property type="match status" value="1"/>
</dbReference>
<dbReference type="InterPro" id="IPR014030">
    <property type="entry name" value="Ketoacyl_synth_N"/>
</dbReference>
<evidence type="ECO:0000256" key="9">
    <source>
        <dbReference type="ARBA" id="ARBA00023268"/>
    </source>
</evidence>